<reference evidence="2" key="1">
    <citation type="submission" date="2021-10" db="EMBL/GenBank/DDBJ databases">
        <title>Streptomonospora sp. nov., isolated from mangrove soil.</title>
        <authorList>
            <person name="Chen X."/>
            <person name="Ge X."/>
            <person name="Liu W."/>
        </authorList>
    </citation>
    <scope>NUCLEOTIDE SEQUENCE</scope>
    <source>
        <strain evidence="2">S1-112</strain>
    </source>
</reference>
<evidence type="ECO:0000256" key="1">
    <source>
        <dbReference type="SAM" id="SignalP"/>
    </source>
</evidence>
<feature type="chain" id="PRO_5040913171" evidence="1">
    <location>
        <begin position="34"/>
        <end position="436"/>
    </location>
</feature>
<dbReference type="PANTHER" id="PTHR43649">
    <property type="entry name" value="ARABINOSE-BINDING PROTEIN-RELATED"/>
    <property type="match status" value="1"/>
</dbReference>
<sequence length="436" mass="47582">MTVGRGGRGRRRGTALAAAGLAAAVLVTGCAQGDPGEEPMRYLSLAWQTQSIEANRRLVQEWNREHPDAPVEYVQGSWDNVNDQLVTAFEGGDPPDIIHNESPTLTSFEYRNYLADLGDDLPADVRADIGDAAWDTVTIDGRVVGVPLLQEPQVLIANADILRESGVRIPTVEEPWTWDEFEAAARELTVPGERHAVAWPLSSPTNRVLNLALNFGGEFFRVAEDGTVTVEVGPREREVLERIHRQLYTDRTADPQAVGMSGSDPLPAFFAGQYAMVQGGVYTRQQVVEQAPDGFDWVMLPPLVGDVPDQGATSQTLSVAAGSPHEADAAAFVAFMAEPDNQVDLALGDWLTPTSQEALASPELTTNENEWDVAVHAAGNLRSAPYLQVPGFDEFKNRVSEPLLQEYFGDRISLDELARRMEEEGDAVMARYADEG</sequence>
<gene>
    <name evidence="2" type="ORF">LG943_08425</name>
</gene>
<keyword evidence="1" id="KW-0732">Signal</keyword>
<name>A0A9X3NPK6_9ACTN</name>
<dbReference type="SUPFAM" id="SSF53850">
    <property type="entry name" value="Periplasmic binding protein-like II"/>
    <property type="match status" value="1"/>
</dbReference>
<organism evidence="2 3">
    <name type="scientific">Streptomonospora mangrovi</name>
    <dbReference type="NCBI Taxonomy" id="2883123"/>
    <lineage>
        <taxon>Bacteria</taxon>
        <taxon>Bacillati</taxon>
        <taxon>Actinomycetota</taxon>
        <taxon>Actinomycetes</taxon>
        <taxon>Streptosporangiales</taxon>
        <taxon>Nocardiopsidaceae</taxon>
        <taxon>Streptomonospora</taxon>
    </lineage>
</organism>
<dbReference type="Pfam" id="PF01547">
    <property type="entry name" value="SBP_bac_1"/>
    <property type="match status" value="1"/>
</dbReference>
<dbReference type="Gene3D" id="3.40.190.10">
    <property type="entry name" value="Periplasmic binding protein-like II"/>
    <property type="match status" value="1"/>
</dbReference>
<evidence type="ECO:0000313" key="3">
    <source>
        <dbReference type="Proteomes" id="UP001140076"/>
    </source>
</evidence>
<dbReference type="CDD" id="cd13585">
    <property type="entry name" value="PBP2_TMBP_like"/>
    <property type="match status" value="1"/>
</dbReference>
<dbReference type="PROSITE" id="PS51257">
    <property type="entry name" value="PROKAR_LIPOPROTEIN"/>
    <property type="match status" value="1"/>
</dbReference>
<proteinExistence type="predicted"/>
<dbReference type="PANTHER" id="PTHR43649:SF30">
    <property type="entry name" value="ABC TRANSPORTER SUBSTRATE-BINDING PROTEIN"/>
    <property type="match status" value="1"/>
</dbReference>
<dbReference type="InterPro" id="IPR050490">
    <property type="entry name" value="Bact_solute-bd_prot1"/>
</dbReference>
<dbReference type="AlphaFoldDB" id="A0A9X3NPK6"/>
<dbReference type="RefSeq" id="WP_270071635.1">
    <property type="nucleotide sequence ID" value="NZ_JAJAQC010000010.1"/>
</dbReference>
<feature type="signal peptide" evidence="1">
    <location>
        <begin position="1"/>
        <end position="33"/>
    </location>
</feature>
<comment type="caution">
    <text evidence="2">The sequence shown here is derived from an EMBL/GenBank/DDBJ whole genome shotgun (WGS) entry which is preliminary data.</text>
</comment>
<dbReference type="EMBL" id="JAJAQC010000010">
    <property type="protein sequence ID" value="MDA0564350.1"/>
    <property type="molecule type" value="Genomic_DNA"/>
</dbReference>
<keyword evidence="3" id="KW-1185">Reference proteome</keyword>
<dbReference type="Proteomes" id="UP001140076">
    <property type="component" value="Unassembled WGS sequence"/>
</dbReference>
<evidence type="ECO:0000313" key="2">
    <source>
        <dbReference type="EMBL" id="MDA0564350.1"/>
    </source>
</evidence>
<accession>A0A9X3NPK6</accession>
<dbReference type="InterPro" id="IPR006059">
    <property type="entry name" value="SBP"/>
</dbReference>
<protein>
    <submittedName>
        <fullName evidence="2">Sugar ABC transporter substrate-binding protein</fullName>
    </submittedName>
</protein>